<dbReference type="Gene3D" id="1.25.40.20">
    <property type="entry name" value="Ankyrin repeat-containing domain"/>
    <property type="match status" value="7"/>
</dbReference>
<feature type="region of interest" description="Disordered" evidence="4">
    <location>
        <begin position="1563"/>
        <end position="1591"/>
    </location>
</feature>
<reference evidence="6" key="2">
    <citation type="journal article" date="2023" name="IMA Fungus">
        <title>Comparative genomic study of the Penicillium genus elucidates a diverse pangenome and 15 lateral gene transfer events.</title>
        <authorList>
            <person name="Petersen C."/>
            <person name="Sorensen T."/>
            <person name="Nielsen M.R."/>
            <person name="Sondergaard T.E."/>
            <person name="Sorensen J.L."/>
            <person name="Fitzpatrick D.A."/>
            <person name="Frisvad J.C."/>
            <person name="Nielsen K.L."/>
        </authorList>
    </citation>
    <scope>NUCLEOTIDE SEQUENCE</scope>
    <source>
        <strain evidence="6">IBT 29864</strain>
    </source>
</reference>
<sequence length="1946" mass="217575">MFRHKPVGLPKNKATKPDFAPTDSLSSSGYFNRNVRCRADGTGSWIFDTPEYNSWHDGDLQNVLVIDGPSGTGKSVLAASIMDRLQKTEGDVPLLFFFCPRRVHAPQVKNSCRKSLSFTLVRHWLAQAFKLVPDLEDKVRDLVEKRQRLLPGEEWKWKHLNDVDLMQLWGLLIEAIEAIPKLYCVIDGIDAFQDSEDTEFLKELLSWKDLHSGNVKLLFTSNSVAPIENEIRLDMDNELVHQDVCAFLSNEVETLDVPDDTKSQIRDAFSGRSFLYTRLGLFVIQQDSDVMAISQFLDELPPTLYGLYDLILKRCSTGSYVPSEYRRTILSLTLYPARQLRRLEIFAALEVVYGSEAKDQNVIQSAFGPLLEIFGNGTMTILWESFISFIHDESRSSESLALIPVISSDDAHQELVAISMKVLMGKFHEDKKLEDINKFDKWSIANGSQPFLDYAASNWFLHTREIRIVTGDTRELLLRWFGERKECVHRWTEEMCAPNSEAFDSITPIHIAAWTGAVSMIELAVEAGCSYNDTMNDGTLPLSIATMYGHEDVVTHLLSRGADPNLIDRDGDNAIDVAVRRNHLKIVQILIQAGANVNMTEEEQKRTHQKRRDRSSGACDQSYPRRTSAFSKALGARNMEMIRYLIPLAKNPHDFASGMDTAATDGNIPMLKLLLTSPLANVNGKWSRDTPLFRAGLPHQYETMKFLLENGADPNIASRGLRSQGCVMVSWSPNDPDSIPLHAVAGFCVGGQRHWRRIDEERLENARKCCQLLLDAGSNVNAQGNRHQTPLHISVSRNLTTVTELLLQHGADPSITDERGNTVFDSLSGNDESLATIEILAKYGLKLDEPRGPKRVIPLFSMLLRKRGFCEELDPLKLAPFVNNWNVTDENGNNILNLMINSNFASEPKFISKLVQLGCDPRRKNKDGLEPLHRLCQYYSLNGADKADAVGQILIDAGGDIEAKDAKGCTPFHHLVQTLRNRSHEDQVLIPRFVRTFGVNVNAVDEDGNSALHMLFQGEPSEVVKDLVFNLGADGRATNQAGENLMHVLMRSSLAEKTAIPVEWVQGLAEYGISSTHQDQNGNTPLHVLCQTRLSPKAKGQPQETTWPSDEAVDLLISLDNGLSLEMENHQGLRPIHSAVANNKLLVAKLVSKGASTSTTIKTGQNILHIAASAREGDVVGFMLEHFCKNENIGLFLNQSDENGCTPLHAACKVGSHESVRLLVEAGAKLDSLDKAGRTPLDTCKELLDEVVKNSGESLDRGLSFHYYPYQDGEFGSESNPQTNDGGQMMEIIYFLGQAMGESPNLKGDYMPDTNAKVYARSCYTPAIRKGDYGVFQKCIEQGTTFTPTNNKGILDPLTIVVDGGYVFLFDLIAQSFPGNTSFVGTEVVAPYFMTTVARTQPNMPILRLLVEKFGADVNMRKSGSTTIWNGKHGACEYGALHIFARGYIWWHKEALKYLLAKGADPDLKDGRGRTPLQLTVKSAYHGAYMSKDIMRILLDNGANPNLTDEHGISPLDEKIKDPEVTELLVRYGGKPNRPDRSSTLCKAVTDRDLQGVRDILEWGQDPNVLPPEEPKKSDSSNQAGGSSKRRRVNLFGMGRIHQDRPQGYPLELAVTGIFDENRAREALPIVRLLLEHGADPFKQSKRNEQTTILHQLLQESESSEICEAVLDQAGLDLETRDSFGNTLFLAACKNYEERWRRLNDEPRIMRCVTLQRRGADIRATNDKGENALHVFASLPGKYKDEEERKSAMSALICRCPELVHQRNKDGFTAFQTTWKSNALDWTWQILLDGGADFMAPDPDGNTVLHATLKLSQNRKKWFKHFLDSGMDLNSQNKEGETSLFAWARHPQSLVEDTDQLELTGQEEAKGPFPRTIYFLKQAGFDFHVVNVHRQNLLHVIAQAAVPKGRYRETALGARLIYFKEFVEYGLDPLAQDKKGWSALVG</sequence>
<name>A0A9W9RZ40_9EURO</name>
<feature type="repeat" description="ANK" evidence="3">
    <location>
        <begin position="1472"/>
        <end position="1510"/>
    </location>
</feature>
<dbReference type="PANTHER" id="PTHR24198">
    <property type="entry name" value="ANKYRIN REPEAT AND PROTEIN KINASE DOMAIN-CONTAINING PROTEIN"/>
    <property type="match status" value="1"/>
</dbReference>
<organism evidence="6 7">
    <name type="scientific">Penicillium cataractarum</name>
    <dbReference type="NCBI Taxonomy" id="2100454"/>
    <lineage>
        <taxon>Eukaryota</taxon>
        <taxon>Fungi</taxon>
        <taxon>Dikarya</taxon>
        <taxon>Ascomycota</taxon>
        <taxon>Pezizomycotina</taxon>
        <taxon>Eurotiomycetes</taxon>
        <taxon>Eurotiomycetidae</taxon>
        <taxon>Eurotiales</taxon>
        <taxon>Aspergillaceae</taxon>
        <taxon>Penicillium</taxon>
    </lineage>
</organism>
<dbReference type="RefSeq" id="XP_056553775.1">
    <property type="nucleotide sequence ID" value="XM_056701712.1"/>
</dbReference>
<evidence type="ECO:0000313" key="7">
    <source>
        <dbReference type="Proteomes" id="UP001147782"/>
    </source>
</evidence>
<gene>
    <name evidence="6" type="ORF">N7496_008793</name>
</gene>
<feature type="repeat" description="ANK" evidence="3">
    <location>
        <begin position="570"/>
        <end position="602"/>
    </location>
</feature>
<evidence type="ECO:0000256" key="4">
    <source>
        <dbReference type="SAM" id="MobiDB-lite"/>
    </source>
</evidence>
<dbReference type="SUPFAM" id="SSF52540">
    <property type="entry name" value="P-loop containing nucleoside triphosphate hydrolases"/>
    <property type="match status" value="1"/>
</dbReference>
<dbReference type="PROSITE" id="PS50088">
    <property type="entry name" value="ANK_REPEAT"/>
    <property type="match status" value="7"/>
</dbReference>
<evidence type="ECO:0000259" key="5">
    <source>
        <dbReference type="Pfam" id="PF24883"/>
    </source>
</evidence>
<dbReference type="OrthoDB" id="21416at2759"/>
<keyword evidence="1" id="KW-0677">Repeat</keyword>
<keyword evidence="7" id="KW-1185">Reference proteome</keyword>
<feature type="repeat" description="ANK" evidence="3">
    <location>
        <begin position="1203"/>
        <end position="1235"/>
    </location>
</feature>
<proteinExistence type="predicted"/>
<dbReference type="InterPro" id="IPR036770">
    <property type="entry name" value="Ankyrin_rpt-contain_sf"/>
</dbReference>
<feature type="domain" description="Nephrocystin 3-like N-terminal" evidence="5">
    <location>
        <begin position="41"/>
        <end position="221"/>
    </location>
</feature>
<dbReference type="GeneID" id="81440891"/>
<dbReference type="Gene3D" id="3.40.50.300">
    <property type="entry name" value="P-loop containing nucleotide triphosphate hydrolases"/>
    <property type="match status" value="1"/>
</dbReference>
<dbReference type="Pfam" id="PF12796">
    <property type="entry name" value="Ank_2"/>
    <property type="match status" value="3"/>
</dbReference>
<comment type="caution">
    <text evidence="6">The sequence shown here is derived from an EMBL/GenBank/DDBJ whole genome shotgun (WGS) entry which is preliminary data.</text>
</comment>
<feature type="repeat" description="ANK" evidence="3">
    <location>
        <begin position="504"/>
        <end position="536"/>
    </location>
</feature>
<keyword evidence="2 3" id="KW-0040">ANK repeat</keyword>
<feature type="region of interest" description="Disordered" evidence="4">
    <location>
        <begin position="600"/>
        <end position="624"/>
    </location>
</feature>
<dbReference type="Pfam" id="PF13857">
    <property type="entry name" value="Ank_5"/>
    <property type="match status" value="1"/>
</dbReference>
<dbReference type="Proteomes" id="UP001147782">
    <property type="component" value="Unassembled WGS sequence"/>
</dbReference>
<dbReference type="InterPro" id="IPR056884">
    <property type="entry name" value="NPHP3-like_N"/>
</dbReference>
<dbReference type="Pfam" id="PF24883">
    <property type="entry name" value="NPHP3_N"/>
    <property type="match status" value="1"/>
</dbReference>
<dbReference type="InterPro" id="IPR002110">
    <property type="entry name" value="Ankyrin_rpt"/>
</dbReference>
<dbReference type="EMBL" id="JAPZBS010000007">
    <property type="protein sequence ID" value="KAJ5369033.1"/>
    <property type="molecule type" value="Genomic_DNA"/>
</dbReference>
<dbReference type="SUPFAM" id="SSF48403">
    <property type="entry name" value="Ankyrin repeat"/>
    <property type="match status" value="5"/>
</dbReference>
<evidence type="ECO:0000313" key="6">
    <source>
        <dbReference type="EMBL" id="KAJ5369033.1"/>
    </source>
</evidence>
<feature type="repeat" description="ANK" evidence="3">
    <location>
        <begin position="687"/>
        <end position="719"/>
    </location>
</feature>
<evidence type="ECO:0000256" key="2">
    <source>
        <dbReference type="ARBA" id="ARBA00023043"/>
    </source>
</evidence>
<evidence type="ECO:0000256" key="3">
    <source>
        <dbReference type="PROSITE-ProRule" id="PRU00023"/>
    </source>
</evidence>
<protein>
    <submittedName>
        <fullName evidence="6">Ankyrin repeat-containing protein</fullName>
    </submittedName>
</protein>
<dbReference type="InterPro" id="IPR027417">
    <property type="entry name" value="P-loop_NTPase"/>
</dbReference>
<dbReference type="SMART" id="SM00248">
    <property type="entry name" value="ANK"/>
    <property type="match status" value="20"/>
</dbReference>
<reference evidence="6" key="1">
    <citation type="submission" date="2022-11" db="EMBL/GenBank/DDBJ databases">
        <authorList>
            <person name="Petersen C."/>
        </authorList>
    </citation>
    <scope>NUCLEOTIDE SEQUENCE</scope>
    <source>
        <strain evidence="6">IBT 29864</strain>
    </source>
</reference>
<evidence type="ECO:0000256" key="1">
    <source>
        <dbReference type="ARBA" id="ARBA00022737"/>
    </source>
</evidence>
<feature type="region of interest" description="Disordered" evidence="4">
    <location>
        <begin position="1"/>
        <end position="21"/>
    </location>
</feature>
<dbReference type="PANTHER" id="PTHR24198:SF165">
    <property type="entry name" value="ANKYRIN REPEAT-CONTAINING PROTEIN-RELATED"/>
    <property type="match status" value="1"/>
</dbReference>
<feature type="repeat" description="ANK" evidence="3">
    <location>
        <begin position="537"/>
        <end position="569"/>
    </location>
</feature>
<accession>A0A9W9RZ40</accession>
<feature type="repeat" description="ANK" evidence="3">
    <location>
        <begin position="786"/>
        <end position="818"/>
    </location>
</feature>
<dbReference type="PROSITE" id="PS50297">
    <property type="entry name" value="ANK_REP_REGION"/>
    <property type="match status" value="5"/>
</dbReference>